<feature type="domain" description="Sulfatase N-terminal" evidence="6">
    <location>
        <begin position="24"/>
        <end position="417"/>
    </location>
</feature>
<keyword evidence="5" id="KW-0732">Signal</keyword>
<dbReference type="InterPro" id="IPR017850">
    <property type="entry name" value="Alkaline_phosphatase_core_sf"/>
</dbReference>
<protein>
    <submittedName>
        <fullName evidence="7">Arylsulfatase</fullName>
    </submittedName>
</protein>
<feature type="signal peptide" evidence="5">
    <location>
        <begin position="1"/>
        <end position="19"/>
    </location>
</feature>
<dbReference type="PANTHER" id="PTHR42693">
    <property type="entry name" value="ARYLSULFATASE FAMILY MEMBER"/>
    <property type="match status" value="1"/>
</dbReference>
<dbReference type="Pfam" id="PF00884">
    <property type="entry name" value="Sulfatase"/>
    <property type="match status" value="1"/>
</dbReference>
<dbReference type="RefSeq" id="WP_169409398.1">
    <property type="nucleotide sequence ID" value="NZ_BMLI01000001.1"/>
</dbReference>
<keyword evidence="4" id="KW-0106">Calcium</keyword>
<accession>A0ABQ2I2E9</accession>
<dbReference type="PROSITE" id="PS00149">
    <property type="entry name" value="SULFATASE_2"/>
    <property type="match status" value="1"/>
</dbReference>
<keyword evidence="3" id="KW-0378">Hydrolase</keyword>
<name>A0ABQ2I2E9_9BACT</name>
<evidence type="ECO:0000259" key="6">
    <source>
        <dbReference type="Pfam" id="PF00884"/>
    </source>
</evidence>
<dbReference type="CDD" id="cd16025">
    <property type="entry name" value="PAS_like"/>
    <property type="match status" value="1"/>
</dbReference>
<keyword evidence="8" id="KW-1185">Reference proteome</keyword>
<sequence>MKKNVALLCLMAFSGTLVAQQKRPNIVVIFADDLGFSDIGCYGSEIPTPHLDALAKGGLRFTRFYNNARCCPSRASLLTGLYPHDAGIGRMAEDPEDTTVNNEGVDGYRGYLTKNSVTIAEVLKTAGYHTYMAGKWHVGMHGKDKWPLQRGFERYYGILSGGSSYLKPFPPRGITVDNGEPGYDVPADYYTTDAFADNAVRFIREQKDTKPFFLYLAFNAPHWPLHAKEADIEKFRDRYAVGWDSIRHERWRKQLQMGLVKKEWGISDRDMRPWAELTPKEQKDVAYRMSVYAAQVYALDYNIGKVIESLKERGQFDNTLLLFLSDNGAAAEPYQELGGKPLAEVNDPGKFWAVSYGAGWATVSNTPYKKWKNTTYEGGTATPLIVSWPAGIKSRAGGLVKTPYHLIDLMPTAIEVAKASYPATFNQHSIIKAPGISMIPAITKGAGKTHDYFYWEHEENCAVVHGEWKGVKKLPGDSWELYHLATDRTEKTNVAALHPDILKDLVAHWDEWAGAHKVFPKGKIYFKRYPEK</sequence>
<comment type="caution">
    <text evidence="7">The sequence shown here is derived from an EMBL/GenBank/DDBJ whole genome shotgun (WGS) entry which is preliminary data.</text>
</comment>
<evidence type="ECO:0000313" key="8">
    <source>
        <dbReference type="Proteomes" id="UP000632339"/>
    </source>
</evidence>
<evidence type="ECO:0000256" key="3">
    <source>
        <dbReference type="ARBA" id="ARBA00022801"/>
    </source>
</evidence>
<dbReference type="InterPro" id="IPR050738">
    <property type="entry name" value="Sulfatase"/>
</dbReference>
<dbReference type="PANTHER" id="PTHR42693:SF53">
    <property type="entry name" value="ENDO-4-O-SULFATASE"/>
    <property type="match status" value="1"/>
</dbReference>
<dbReference type="Gene3D" id="3.30.1120.10">
    <property type="match status" value="1"/>
</dbReference>
<dbReference type="Gene3D" id="3.40.720.10">
    <property type="entry name" value="Alkaline Phosphatase, subunit A"/>
    <property type="match status" value="1"/>
</dbReference>
<evidence type="ECO:0000256" key="1">
    <source>
        <dbReference type="ARBA" id="ARBA00008779"/>
    </source>
</evidence>
<dbReference type="EMBL" id="BMLI01000001">
    <property type="protein sequence ID" value="GGM95776.1"/>
    <property type="molecule type" value="Genomic_DNA"/>
</dbReference>
<dbReference type="Proteomes" id="UP000632339">
    <property type="component" value="Unassembled WGS sequence"/>
</dbReference>
<gene>
    <name evidence="7" type="ORF">GCM10010967_31570</name>
</gene>
<dbReference type="SUPFAM" id="SSF53649">
    <property type="entry name" value="Alkaline phosphatase-like"/>
    <property type="match status" value="1"/>
</dbReference>
<evidence type="ECO:0000256" key="5">
    <source>
        <dbReference type="SAM" id="SignalP"/>
    </source>
</evidence>
<evidence type="ECO:0000256" key="2">
    <source>
        <dbReference type="ARBA" id="ARBA00022723"/>
    </source>
</evidence>
<evidence type="ECO:0000256" key="4">
    <source>
        <dbReference type="ARBA" id="ARBA00022837"/>
    </source>
</evidence>
<dbReference type="InterPro" id="IPR024607">
    <property type="entry name" value="Sulfatase_CS"/>
</dbReference>
<dbReference type="InterPro" id="IPR000917">
    <property type="entry name" value="Sulfatase_N"/>
</dbReference>
<reference evidence="8" key="1">
    <citation type="journal article" date="2019" name="Int. J. Syst. Evol. Microbiol.">
        <title>The Global Catalogue of Microorganisms (GCM) 10K type strain sequencing project: providing services to taxonomists for standard genome sequencing and annotation.</title>
        <authorList>
            <consortium name="The Broad Institute Genomics Platform"/>
            <consortium name="The Broad Institute Genome Sequencing Center for Infectious Disease"/>
            <person name="Wu L."/>
            <person name="Ma J."/>
        </authorList>
    </citation>
    <scope>NUCLEOTIDE SEQUENCE [LARGE SCALE GENOMIC DNA]</scope>
    <source>
        <strain evidence="8">CGMCC 1.6375</strain>
    </source>
</reference>
<proteinExistence type="inferred from homology"/>
<comment type="similarity">
    <text evidence="1">Belongs to the sulfatase family.</text>
</comment>
<organism evidence="7 8">
    <name type="scientific">Dyadobacter beijingensis</name>
    <dbReference type="NCBI Taxonomy" id="365489"/>
    <lineage>
        <taxon>Bacteria</taxon>
        <taxon>Pseudomonadati</taxon>
        <taxon>Bacteroidota</taxon>
        <taxon>Cytophagia</taxon>
        <taxon>Cytophagales</taxon>
        <taxon>Spirosomataceae</taxon>
        <taxon>Dyadobacter</taxon>
    </lineage>
</organism>
<evidence type="ECO:0000313" key="7">
    <source>
        <dbReference type="EMBL" id="GGM95776.1"/>
    </source>
</evidence>
<keyword evidence="2" id="KW-0479">Metal-binding</keyword>
<feature type="chain" id="PRO_5046652135" evidence="5">
    <location>
        <begin position="20"/>
        <end position="532"/>
    </location>
</feature>